<reference evidence="1" key="1">
    <citation type="submission" date="2021-02" db="EMBL/GenBank/DDBJ databases">
        <title>Genome sequence Cadophora malorum strain M34.</title>
        <authorList>
            <person name="Stefanovic E."/>
            <person name="Vu D."/>
            <person name="Scully C."/>
            <person name="Dijksterhuis J."/>
            <person name="Roader J."/>
            <person name="Houbraken J."/>
        </authorList>
    </citation>
    <scope>NUCLEOTIDE SEQUENCE</scope>
    <source>
        <strain evidence="1">M34</strain>
    </source>
</reference>
<comment type="caution">
    <text evidence="1">The sequence shown here is derived from an EMBL/GenBank/DDBJ whole genome shotgun (WGS) entry which is preliminary data.</text>
</comment>
<dbReference type="AlphaFoldDB" id="A0A8H7W8Z0"/>
<name>A0A8H7W8Z0_9HELO</name>
<dbReference type="Proteomes" id="UP000664132">
    <property type="component" value="Unassembled WGS sequence"/>
</dbReference>
<sequence>MFRYWSSCVDLPYFCPQCLQTGGTFGDSLSDEARSRIANHSLYRDFHVYDSIVKKMRERVETNPTTILFAHNDEITDKADRAPEFSLLVIADKRSPSIVKQEGLKAYLLQKQDKELKEKTEASTVGLANLDLSDNCLHAPGFESN</sequence>
<dbReference type="EMBL" id="JAFJYH010000062">
    <property type="protein sequence ID" value="KAG4421630.1"/>
    <property type="molecule type" value="Genomic_DNA"/>
</dbReference>
<evidence type="ECO:0000313" key="1">
    <source>
        <dbReference type="EMBL" id="KAG4421630.1"/>
    </source>
</evidence>
<protein>
    <submittedName>
        <fullName evidence="1">Uncharacterized protein</fullName>
    </submittedName>
</protein>
<evidence type="ECO:0000313" key="2">
    <source>
        <dbReference type="Proteomes" id="UP000664132"/>
    </source>
</evidence>
<gene>
    <name evidence="1" type="ORF">IFR04_005249</name>
</gene>
<proteinExistence type="predicted"/>
<accession>A0A8H7W8Z0</accession>
<organism evidence="1 2">
    <name type="scientific">Cadophora malorum</name>
    <dbReference type="NCBI Taxonomy" id="108018"/>
    <lineage>
        <taxon>Eukaryota</taxon>
        <taxon>Fungi</taxon>
        <taxon>Dikarya</taxon>
        <taxon>Ascomycota</taxon>
        <taxon>Pezizomycotina</taxon>
        <taxon>Leotiomycetes</taxon>
        <taxon>Helotiales</taxon>
        <taxon>Ploettnerulaceae</taxon>
        <taxon>Cadophora</taxon>
    </lineage>
</organism>
<keyword evidence="2" id="KW-1185">Reference proteome</keyword>